<dbReference type="InterPro" id="IPR017945">
    <property type="entry name" value="DHBP_synth_RibB-like_a/b_dom"/>
</dbReference>
<dbReference type="EMBL" id="MHKV01000009">
    <property type="protein sequence ID" value="OGY97449.1"/>
    <property type="molecule type" value="Genomic_DNA"/>
</dbReference>
<sequence>MIATVLERGAVMLYPTETVYGLGCDARNEKALAKIYVLKGRPMGKPFIVLVKDLRMAKRIARFSLAAERLARKFWPGPLTLVLRTRKGALLGRYFQRTVALRVSPHPFVRKLFRHIGFPLVSTSANRSGKQPAHSVRELRRQLGARMRKIDMIIDAGMLPRRRPSTVVDLTGAAPKLLREGAVLWKTIGRKN</sequence>
<dbReference type="GO" id="GO:0000049">
    <property type="term" value="F:tRNA binding"/>
    <property type="evidence" value="ECO:0007669"/>
    <property type="project" value="TreeGrafter"/>
</dbReference>
<dbReference type="PANTHER" id="PTHR17490:SF18">
    <property type="entry name" value="THREONYLCARBAMOYL-AMP SYNTHASE"/>
    <property type="match status" value="1"/>
</dbReference>
<gene>
    <name evidence="8" type="ORF">A2128_00305</name>
</gene>
<proteinExistence type="inferred from homology"/>
<dbReference type="NCBIfam" id="TIGR00057">
    <property type="entry name" value="L-threonylcarbamoyladenylate synthase"/>
    <property type="match status" value="1"/>
</dbReference>
<evidence type="ECO:0000256" key="1">
    <source>
        <dbReference type="ARBA" id="ARBA00004496"/>
    </source>
</evidence>
<dbReference type="PROSITE" id="PS51163">
    <property type="entry name" value="YRDC"/>
    <property type="match status" value="1"/>
</dbReference>
<dbReference type="InterPro" id="IPR050156">
    <property type="entry name" value="TC-AMP_synthase_SUA5"/>
</dbReference>
<name>A0A1G2C9J1_9BACT</name>
<dbReference type="AlphaFoldDB" id="A0A1G2C9J1"/>
<dbReference type="Pfam" id="PF01300">
    <property type="entry name" value="Sua5_yciO_yrdC"/>
    <property type="match status" value="1"/>
</dbReference>
<dbReference type="GO" id="GO:0005737">
    <property type="term" value="C:cytoplasm"/>
    <property type="evidence" value="ECO:0007669"/>
    <property type="project" value="UniProtKB-SubCell"/>
</dbReference>
<dbReference type="GO" id="GO:0006450">
    <property type="term" value="P:regulation of translational fidelity"/>
    <property type="evidence" value="ECO:0007669"/>
    <property type="project" value="TreeGrafter"/>
</dbReference>
<dbReference type="GO" id="GO:0061710">
    <property type="term" value="F:L-threonylcarbamoyladenylate synthase"/>
    <property type="evidence" value="ECO:0007669"/>
    <property type="project" value="UniProtKB-EC"/>
</dbReference>
<accession>A0A1G2C9J1</accession>
<keyword evidence="4" id="KW-0963">Cytoplasm</keyword>
<evidence type="ECO:0000256" key="6">
    <source>
        <dbReference type="ARBA" id="ARBA00048366"/>
    </source>
</evidence>
<dbReference type="GO" id="GO:0003725">
    <property type="term" value="F:double-stranded RNA binding"/>
    <property type="evidence" value="ECO:0007669"/>
    <property type="project" value="InterPro"/>
</dbReference>
<feature type="domain" description="YrdC-like" evidence="7">
    <location>
        <begin position="1"/>
        <end position="183"/>
    </location>
</feature>
<dbReference type="EC" id="2.7.7.87" evidence="3"/>
<dbReference type="PANTHER" id="PTHR17490">
    <property type="entry name" value="SUA5"/>
    <property type="match status" value="1"/>
</dbReference>
<organism evidence="8 9">
    <name type="scientific">Candidatus Liptonbacteria bacterium GWC1_60_9</name>
    <dbReference type="NCBI Taxonomy" id="1798645"/>
    <lineage>
        <taxon>Bacteria</taxon>
        <taxon>Candidatus Liptoniibacteriota</taxon>
    </lineage>
</organism>
<protein>
    <recommendedName>
        <fullName evidence="3">L-threonylcarbamoyladenylate synthase</fullName>
        <ecNumber evidence="3">2.7.7.87</ecNumber>
    </recommendedName>
</protein>
<reference evidence="8 9" key="1">
    <citation type="journal article" date="2016" name="Nat. Commun.">
        <title>Thousands of microbial genomes shed light on interconnected biogeochemical processes in an aquifer system.</title>
        <authorList>
            <person name="Anantharaman K."/>
            <person name="Brown C.T."/>
            <person name="Hug L.A."/>
            <person name="Sharon I."/>
            <person name="Castelle C.J."/>
            <person name="Probst A.J."/>
            <person name="Thomas B.C."/>
            <person name="Singh A."/>
            <person name="Wilkins M.J."/>
            <person name="Karaoz U."/>
            <person name="Brodie E.L."/>
            <person name="Williams K.H."/>
            <person name="Hubbard S.S."/>
            <person name="Banfield J.F."/>
        </authorList>
    </citation>
    <scope>NUCLEOTIDE SEQUENCE [LARGE SCALE GENOMIC DNA]</scope>
</reference>
<comment type="caution">
    <text evidence="8">The sequence shown here is derived from an EMBL/GenBank/DDBJ whole genome shotgun (WGS) entry which is preliminary data.</text>
</comment>
<dbReference type="InterPro" id="IPR006070">
    <property type="entry name" value="Sua5-like_dom"/>
</dbReference>
<comment type="similarity">
    <text evidence="2">Belongs to the SUA5 family.</text>
</comment>
<keyword evidence="5" id="KW-0808">Transferase</keyword>
<dbReference type="Gene3D" id="3.90.870.10">
    <property type="entry name" value="DHBP synthase"/>
    <property type="match status" value="1"/>
</dbReference>
<evidence type="ECO:0000256" key="4">
    <source>
        <dbReference type="ARBA" id="ARBA00022490"/>
    </source>
</evidence>
<evidence type="ECO:0000256" key="3">
    <source>
        <dbReference type="ARBA" id="ARBA00012584"/>
    </source>
</evidence>
<dbReference type="Proteomes" id="UP000176349">
    <property type="component" value="Unassembled WGS sequence"/>
</dbReference>
<evidence type="ECO:0000313" key="8">
    <source>
        <dbReference type="EMBL" id="OGY97449.1"/>
    </source>
</evidence>
<evidence type="ECO:0000256" key="2">
    <source>
        <dbReference type="ARBA" id="ARBA00007663"/>
    </source>
</evidence>
<evidence type="ECO:0000313" key="9">
    <source>
        <dbReference type="Proteomes" id="UP000176349"/>
    </source>
</evidence>
<evidence type="ECO:0000259" key="7">
    <source>
        <dbReference type="PROSITE" id="PS51163"/>
    </source>
</evidence>
<comment type="subcellular location">
    <subcellularLocation>
        <location evidence="1">Cytoplasm</location>
    </subcellularLocation>
</comment>
<evidence type="ECO:0000256" key="5">
    <source>
        <dbReference type="ARBA" id="ARBA00022679"/>
    </source>
</evidence>
<comment type="catalytic activity">
    <reaction evidence="6">
        <text>L-threonine + hydrogencarbonate + ATP = L-threonylcarbamoyladenylate + diphosphate + H2O</text>
        <dbReference type="Rhea" id="RHEA:36407"/>
        <dbReference type="ChEBI" id="CHEBI:15377"/>
        <dbReference type="ChEBI" id="CHEBI:17544"/>
        <dbReference type="ChEBI" id="CHEBI:30616"/>
        <dbReference type="ChEBI" id="CHEBI:33019"/>
        <dbReference type="ChEBI" id="CHEBI:57926"/>
        <dbReference type="ChEBI" id="CHEBI:73682"/>
        <dbReference type="EC" id="2.7.7.87"/>
    </reaction>
</comment>
<dbReference type="SUPFAM" id="SSF55821">
    <property type="entry name" value="YrdC/RibB"/>
    <property type="match status" value="1"/>
</dbReference>